<dbReference type="PROSITE" id="PS51387">
    <property type="entry name" value="FAD_PCMH"/>
    <property type="match status" value="1"/>
</dbReference>
<dbReference type="Gene3D" id="3.30.465.10">
    <property type="match status" value="1"/>
</dbReference>
<dbReference type="InterPro" id="IPR036318">
    <property type="entry name" value="FAD-bd_PCMH-like_sf"/>
</dbReference>
<evidence type="ECO:0000313" key="7">
    <source>
        <dbReference type="EMBL" id="MFD1717103.1"/>
    </source>
</evidence>
<comment type="caution">
    <text evidence="7">The sequence shown here is derived from an EMBL/GenBank/DDBJ whole genome shotgun (WGS) entry which is preliminary data.</text>
</comment>
<dbReference type="InterPro" id="IPR011251">
    <property type="entry name" value="Luciferase-like_dom"/>
</dbReference>
<keyword evidence="8" id="KW-1185">Reference proteome</keyword>
<dbReference type="InterPro" id="IPR006094">
    <property type="entry name" value="Oxid_FAD_bind_N"/>
</dbReference>
<sequence length="740" mass="79135">MPDYGHPLRFGTFITPTNAPAQRPVDLAIASERLGYDLVTFQDHPYQPGFHDTWTLLTWVAAQTSRIQISGNVLNIPLRQPAVLARSAASLDLLSGGRVAMGLGSGGFWEAIEAMGGRRLRPGEAVEALDEAIEVIRAIWDTSVRGGARAGGDHHRVAGAKRGPAPAHDIPIWIGAYKPRMLRLTGRSGDGWLPSLPYLQPGDLARGNAVIDAAAEDAGRDPREITRLLNLQPNLPAEEIARLALEDGMSTFIVMGDDERTLERFAGEIVPAVREMVGDERASRGTAVTGRVRGAAALAQRRPGIDYDAVPPSLTERTIEPGDRAYGRYRSTYLRGGRPGLVLRPEAVGEVQDAVTFAATQREVPLGVLSAGHGVSGRSVNDGGLVIDVSAMNDVAILDAESGRVRVGPGARWIDVARALAPRGLAITSGDFGGVGVGGLATAGGIGWFAREHGLTIDHLRAVEIVLADGTLRRASASENQDLFWAVRGAGQNFGIVTAFEFEAARVGQVGFAQFVFDATDTADLLSRWGEFMENADRAVSGQVALSTVQGGQRVGQAMLVVDSDDPDQLIGHLQPIAQLGPLVDQRVTMGSYDDVVGAFPADEPQRGQGEPTFRSALANHLDPDMTRALAEIVDRGAAPLLQIRSVGGAVADVPADETAYGWRDANFSIVAVGSAATGLPEAWQRVEEHADGMYLSFDTRTPAPVERAFPPAHLTRLRRLKREYDPTGLFRDNFFIAPE</sequence>
<dbReference type="EMBL" id="JBHUEE010000002">
    <property type="protein sequence ID" value="MFD1717103.1"/>
    <property type="molecule type" value="Genomic_DNA"/>
</dbReference>
<reference evidence="8" key="1">
    <citation type="journal article" date="2019" name="Int. J. Syst. Evol. Microbiol.">
        <title>The Global Catalogue of Microorganisms (GCM) 10K type strain sequencing project: providing services to taxonomists for standard genome sequencing and annotation.</title>
        <authorList>
            <consortium name="The Broad Institute Genomics Platform"/>
            <consortium name="The Broad Institute Genome Sequencing Center for Infectious Disease"/>
            <person name="Wu L."/>
            <person name="Ma J."/>
        </authorList>
    </citation>
    <scope>NUCLEOTIDE SEQUENCE [LARGE SCALE GENOMIC DNA]</scope>
    <source>
        <strain evidence="8">JCM 17130</strain>
    </source>
</reference>
<evidence type="ECO:0000256" key="1">
    <source>
        <dbReference type="ARBA" id="ARBA00001974"/>
    </source>
</evidence>
<keyword evidence="4" id="KW-0274">FAD</keyword>
<evidence type="ECO:0000256" key="3">
    <source>
        <dbReference type="ARBA" id="ARBA00022630"/>
    </source>
</evidence>
<dbReference type="InterPro" id="IPR016166">
    <property type="entry name" value="FAD-bd_PCMH"/>
</dbReference>
<dbReference type="Proteomes" id="UP001597277">
    <property type="component" value="Unassembled WGS sequence"/>
</dbReference>
<dbReference type="PANTHER" id="PTHR42973:SF39">
    <property type="entry name" value="FAD-BINDING PCMH-TYPE DOMAIN-CONTAINING PROTEIN"/>
    <property type="match status" value="1"/>
</dbReference>
<dbReference type="Gene3D" id="3.20.20.30">
    <property type="entry name" value="Luciferase-like domain"/>
    <property type="match status" value="1"/>
</dbReference>
<dbReference type="InterPro" id="IPR036661">
    <property type="entry name" value="Luciferase-like_sf"/>
</dbReference>
<feature type="domain" description="FAD-binding PCMH-type" evidence="6">
    <location>
        <begin position="335"/>
        <end position="507"/>
    </location>
</feature>
<dbReference type="CDD" id="cd01097">
    <property type="entry name" value="Tetrahydromethanopterin_reductase"/>
    <property type="match status" value="1"/>
</dbReference>
<dbReference type="InterPro" id="IPR050416">
    <property type="entry name" value="FAD-linked_Oxidoreductase"/>
</dbReference>
<evidence type="ECO:0000313" key="8">
    <source>
        <dbReference type="Proteomes" id="UP001597277"/>
    </source>
</evidence>
<dbReference type="Gene3D" id="3.30.43.10">
    <property type="entry name" value="Uridine Diphospho-n-acetylenolpyruvylglucosamine Reductase, domain 2"/>
    <property type="match status" value="1"/>
</dbReference>
<proteinExistence type="inferred from homology"/>
<dbReference type="Pfam" id="PF00296">
    <property type="entry name" value="Bac_luciferase"/>
    <property type="match status" value="1"/>
</dbReference>
<dbReference type="SUPFAM" id="SSF51679">
    <property type="entry name" value="Bacterial luciferase-like"/>
    <property type="match status" value="1"/>
</dbReference>
<keyword evidence="5" id="KW-0560">Oxidoreductase</keyword>
<comment type="cofactor">
    <cofactor evidence="1">
        <name>FAD</name>
        <dbReference type="ChEBI" id="CHEBI:57692"/>
    </cofactor>
</comment>
<dbReference type="InterPro" id="IPR016169">
    <property type="entry name" value="FAD-bd_PCMH_sub2"/>
</dbReference>
<dbReference type="SUPFAM" id="SSF56176">
    <property type="entry name" value="FAD-binding/transporter-associated domain-like"/>
    <property type="match status" value="1"/>
</dbReference>
<evidence type="ECO:0000259" key="6">
    <source>
        <dbReference type="PROSITE" id="PS51387"/>
    </source>
</evidence>
<name>A0ABW4L2S1_9MICO</name>
<dbReference type="RefSeq" id="WP_388002689.1">
    <property type="nucleotide sequence ID" value="NZ_JBHUEE010000002.1"/>
</dbReference>
<comment type="similarity">
    <text evidence="2">Belongs to the oxygen-dependent FAD-linked oxidoreductase family.</text>
</comment>
<accession>A0ABW4L2S1</accession>
<gene>
    <name evidence="7" type="ORF">ACFSE6_04605</name>
</gene>
<evidence type="ECO:0000256" key="5">
    <source>
        <dbReference type="ARBA" id="ARBA00023002"/>
    </source>
</evidence>
<dbReference type="InterPro" id="IPR016167">
    <property type="entry name" value="FAD-bd_PCMH_sub1"/>
</dbReference>
<organism evidence="7 8">
    <name type="scientific">Georgenia deserti</name>
    <dbReference type="NCBI Taxonomy" id="2093781"/>
    <lineage>
        <taxon>Bacteria</taxon>
        <taxon>Bacillati</taxon>
        <taxon>Actinomycetota</taxon>
        <taxon>Actinomycetes</taxon>
        <taxon>Micrococcales</taxon>
        <taxon>Bogoriellaceae</taxon>
        <taxon>Georgenia</taxon>
    </lineage>
</organism>
<protein>
    <submittedName>
        <fullName evidence="7">LLM class flavin-dependent oxidoreductase</fullName>
    </submittedName>
</protein>
<dbReference type="PANTHER" id="PTHR42973">
    <property type="entry name" value="BINDING OXIDOREDUCTASE, PUTATIVE (AFU_ORTHOLOGUE AFUA_1G17690)-RELATED"/>
    <property type="match status" value="1"/>
</dbReference>
<keyword evidence="3" id="KW-0285">Flavoprotein</keyword>
<dbReference type="Pfam" id="PF01565">
    <property type="entry name" value="FAD_binding_4"/>
    <property type="match status" value="1"/>
</dbReference>
<dbReference type="Gene3D" id="3.40.462.20">
    <property type="match status" value="1"/>
</dbReference>
<evidence type="ECO:0000256" key="2">
    <source>
        <dbReference type="ARBA" id="ARBA00005466"/>
    </source>
</evidence>
<evidence type="ECO:0000256" key="4">
    <source>
        <dbReference type="ARBA" id="ARBA00022827"/>
    </source>
</evidence>